<evidence type="ECO:0000256" key="2">
    <source>
        <dbReference type="ARBA" id="ARBA00007208"/>
    </source>
</evidence>
<dbReference type="Pfam" id="PF01203">
    <property type="entry name" value="T2SSN"/>
    <property type="match status" value="1"/>
</dbReference>
<keyword evidence="9" id="KW-0472">Membrane</keyword>
<keyword evidence="7" id="KW-0812">Transmembrane</keyword>
<reference evidence="12" key="1">
    <citation type="submission" date="2015-11" db="EMBL/GenBank/DDBJ databases">
        <authorList>
            <person name="Seth-Smith H.M.B."/>
        </authorList>
    </citation>
    <scope>NUCLEOTIDE SEQUENCE [LARGE SCALE GENOMIC DNA]</scope>
    <source>
        <strain evidence="12">2013Ark11</strain>
    </source>
</reference>
<dbReference type="OrthoDB" id="8558191at2"/>
<dbReference type="GO" id="GO:0015628">
    <property type="term" value="P:protein secretion by the type II secretion system"/>
    <property type="evidence" value="ECO:0007669"/>
    <property type="project" value="InterPro"/>
</dbReference>
<comment type="subcellular location">
    <subcellularLocation>
        <location evidence="1">Cell inner membrane</location>
    </subcellularLocation>
</comment>
<dbReference type="EMBL" id="LN906597">
    <property type="protein sequence ID" value="CUT17215.1"/>
    <property type="molecule type" value="Genomic_DNA"/>
</dbReference>
<dbReference type="InterPro" id="IPR022792">
    <property type="entry name" value="T2SS_protein-GspN"/>
</dbReference>
<evidence type="ECO:0000256" key="3">
    <source>
        <dbReference type="ARBA" id="ARBA00021563"/>
    </source>
</evidence>
<evidence type="ECO:0000256" key="10">
    <source>
        <dbReference type="ARBA" id="ARBA00030772"/>
    </source>
</evidence>
<dbReference type="GO" id="GO:0005886">
    <property type="term" value="C:plasma membrane"/>
    <property type="evidence" value="ECO:0007669"/>
    <property type="project" value="UniProtKB-SubCell"/>
</dbReference>
<keyword evidence="12" id="KW-1185">Reference proteome</keyword>
<evidence type="ECO:0000256" key="1">
    <source>
        <dbReference type="ARBA" id="ARBA00004533"/>
    </source>
</evidence>
<dbReference type="AlphaFoldDB" id="A0A0S4M2H7"/>
<evidence type="ECO:0000256" key="4">
    <source>
        <dbReference type="ARBA" id="ARBA00022448"/>
    </source>
</evidence>
<sequence>MKKFAILIAVVMGVICFMPSSALNFFFRQFDVPLAINNGSGTVWSGEGDLFFSPYSHGALKSFRILERLKWDVQFSHIFSRGLVLVFSSDQFQESVTLSLMRKKISLSRFKIFSNAELLEHLGEPFHTILLQGLVVLDSGGMVFADSTMMGGLSIHFGLISSHLVPNVNVLGNYDINLHGDVKGISIDLSSRGDALVLLKGSGSVDLRHRRVEFRGFAEPTKKAPVAVKKILQLIGRRIGSRTVLDGKFSW</sequence>
<proteinExistence type="inferred from homology"/>
<dbReference type="Proteomes" id="UP000198651">
    <property type="component" value="Chromosome I"/>
</dbReference>
<evidence type="ECO:0000256" key="6">
    <source>
        <dbReference type="ARBA" id="ARBA00022519"/>
    </source>
</evidence>
<keyword evidence="5" id="KW-1003">Cell membrane</keyword>
<protein>
    <recommendedName>
        <fullName evidence="3">Type II secretion system protein N</fullName>
    </recommendedName>
    <alternativeName>
        <fullName evidence="10">General secretion pathway protein N</fullName>
    </alternativeName>
</protein>
<name>A0A0S4M2H7_9BURK</name>
<evidence type="ECO:0000313" key="12">
    <source>
        <dbReference type="Proteomes" id="UP000198651"/>
    </source>
</evidence>
<evidence type="ECO:0000313" key="11">
    <source>
        <dbReference type="EMBL" id="CUT17215.1"/>
    </source>
</evidence>
<evidence type="ECO:0000256" key="7">
    <source>
        <dbReference type="ARBA" id="ARBA00022692"/>
    </source>
</evidence>
<evidence type="ECO:0000256" key="8">
    <source>
        <dbReference type="ARBA" id="ARBA00022927"/>
    </source>
</evidence>
<comment type="similarity">
    <text evidence="2">Belongs to the GSP N family.</text>
</comment>
<organism evidence="11 12">
    <name type="scientific">Candidatus Ichthyocystis hellenicum</name>
    <dbReference type="NCBI Taxonomy" id="1561003"/>
    <lineage>
        <taxon>Bacteria</taxon>
        <taxon>Pseudomonadati</taxon>
        <taxon>Pseudomonadota</taxon>
        <taxon>Betaproteobacteria</taxon>
        <taxon>Burkholderiales</taxon>
        <taxon>Candidatus Ichthyocystis</taxon>
    </lineage>
</organism>
<keyword evidence="6" id="KW-0997">Cell inner membrane</keyword>
<keyword evidence="8" id="KW-0653">Protein transport</keyword>
<dbReference type="GO" id="GO:0015627">
    <property type="term" value="C:type II protein secretion system complex"/>
    <property type="evidence" value="ECO:0007669"/>
    <property type="project" value="InterPro"/>
</dbReference>
<dbReference type="STRING" id="1561003.Ark11_0361"/>
<evidence type="ECO:0000256" key="9">
    <source>
        <dbReference type="ARBA" id="ARBA00023136"/>
    </source>
</evidence>
<accession>A0A0S4M2H7</accession>
<dbReference type="RefSeq" id="WP_092343151.1">
    <property type="nucleotide sequence ID" value="NZ_FLSL01000092.1"/>
</dbReference>
<gene>
    <name evidence="11" type="ORF">Ark11_0361</name>
</gene>
<keyword evidence="4" id="KW-0813">Transport</keyword>
<evidence type="ECO:0000256" key="5">
    <source>
        <dbReference type="ARBA" id="ARBA00022475"/>
    </source>
</evidence>